<dbReference type="RefSeq" id="WP_181584672.1">
    <property type="nucleotide sequence ID" value="NZ_CP059399.1"/>
</dbReference>
<evidence type="ECO:0000313" key="4">
    <source>
        <dbReference type="EMBL" id="QLY33508.1"/>
    </source>
</evidence>
<sequence length="302" mass="33365">MMVVRVGIVDLISLRADSMTRRVFTEAVAAGAALISDRSDFRLETTVFGIDPLGPLDDVDWPGLRAMDALIVSGSEPTTADIADEPSLGLIAGMLRECSAATSLLFSCQSAHAALHFLYGLRRQRLGVRCHGTFLHEISGAGELVAGLPAEVFVPHSRWNVMTSADLRDASVPILLDSTESEWHLAASADGLQHVFLQGHPEYLCDTMAREYRRDLRRWLADQTRPFPEIPLAYFPFETHQYLMHHAMLVRSQGDPALLDDFPLPASYAEVTSDWSGHTGIFFANWLRAIHDRLEAKALLAA</sequence>
<dbReference type="AlphaFoldDB" id="A0A7D6ZEB3"/>
<dbReference type="GO" id="GO:0008899">
    <property type="term" value="F:homoserine O-succinyltransferase activity"/>
    <property type="evidence" value="ECO:0007669"/>
    <property type="project" value="TreeGrafter"/>
</dbReference>
<dbReference type="InterPro" id="IPR033752">
    <property type="entry name" value="MetA_family"/>
</dbReference>
<protein>
    <submittedName>
        <fullName evidence="4">Homoserine O-succinyltransferase</fullName>
    </submittedName>
</protein>
<keyword evidence="5" id="KW-1185">Reference proteome</keyword>
<evidence type="ECO:0000256" key="1">
    <source>
        <dbReference type="ARBA" id="ARBA00022605"/>
    </source>
</evidence>
<dbReference type="EMBL" id="CP059399">
    <property type="protein sequence ID" value="QLY33508.1"/>
    <property type="molecule type" value="Genomic_DNA"/>
</dbReference>
<gene>
    <name evidence="4" type="ORF">H0264_15875</name>
</gene>
<dbReference type="KEGG" id="nhu:H0264_15875"/>
<dbReference type="GO" id="GO:0008652">
    <property type="term" value="P:amino acid biosynthetic process"/>
    <property type="evidence" value="ECO:0007669"/>
    <property type="project" value="UniProtKB-KW"/>
</dbReference>
<reference evidence="4 5" key="1">
    <citation type="submission" date="2020-07" db="EMBL/GenBank/DDBJ databases">
        <authorList>
            <person name="Zhuang K."/>
            <person name="Ran Y."/>
        </authorList>
    </citation>
    <scope>NUCLEOTIDE SEQUENCE [LARGE SCALE GENOMIC DNA]</scope>
    <source>
        <strain evidence="4 5">WCH-YHL-001</strain>
    </source>
</reference>
<dbReference type="Pfam" id="PF04204">
    <property type="entry name" value="HTS"/>
    <property type="match status" value="1"/>
</dbReference>
<dbReference type="Gene3D" id="3.40.50.880">
    <property type="match status" value="1"/>
</dbReference>
<accession>A0A7D6ZEB3</accession>
<dbReference type="PANTHER" id="PTHR20919:SF0">
    <property type="entry name" value="HOMOSERINE O-SUCCINYLTRANSFERASE"/>
    <property type="match status" value="1"/>
</dbReference>
<evidence type="ECO:0000256" key="2">
    <source>
        <dbReference type="ARBA" id="ARBA00022679"/>
    </source>
</evidence>
<dbReference type="SUPFAM" id="SSF52317">
    <property type="entry name" value="Class I glutamine amidotransferase-like"/>
    <property type="match status" value="1"/>
</dbReference>
<dbReference type="InterPro" id="IPR029062">
    <property type="entry name" value="Class_I_gatase-like"/>
</dbReference>
<keyword evidence="1" id="KW-0028">Amino-acid biosynthesis</keyword>
<proteinExistence type="predicted"/>
<name>A0A7D6ZEB3_9NOCA</name>
<keyword evidence="2 4" id="KW-0808">Transferase</keyword>
<evidence type="ECO:0000256" key="3">
    <source>
        <dbReference type="ARBA" id="ARBA00023315"/>
    </source>
</evidence>
<dbReference type="PANTHER" id="PTHR20919">
    <property type="entry name" value="HOMOSERINE O-SUCCINYLTRANSFERASE"/>
    <property type="match status" value="1"/>
</dbReference>
<evidence type="ECO:0000313" key="5">
    <source>
        <dbReference type="Proteomes" id="UP000515512"/>
    </source>
</evidence>
<organism evidence="4 5">
    <name type="scientific">Nocardia huaxiensis</name>
    <dbReference type="NCBI Taxonomy" id="2755382"/>
    <lineage>
        <taxon>Bacteria</taxon>
        <taxon>Bacillati</taxon>
        <taxon>Actinomycetota</taxon>
        <taxon>Actinomycetes</taxon>
        <taxon>Mycobacteriales</taxon>
        <taxon>Nocardiaceae</taxon>
        <taxon>Nocardia</taxon>
    </lineage>
</organism>
<keyword evidence="3" id="KW-0012">Acyltransferase</keyword>
<dbReference type="Proteomes" id="UP000515512">
    <property type="component" value="Chromosome"/>
</dbReference>